<proteinExistence type="predicted"/>
<keyword evidence="1" id="KW-1015">Disulfide bond</keyword>
<reference evidence="4" key="1">
    <citation type="submission" date="2014-11" db="EMBL/GenBank/DDBJ databases">
        <authorList>
            <person name="Amaro Gonzalez C."/>
        </authorList>
    </citation>
    <scope>NUCLEOTIDE SEQUENCE</scope>
</reference>
<dbReference type="PROSITE" id="PS50287">
    <property type="entry name" value="SRCR_2"/>
    <property type="match status" value="1"/>
</dbReference>
<dbReference type="GO" id="GO:0016020">
    <property type="term" value="C:membrane"/>
    <property type="evidence" value="ECO:0007669"/>
    <property type="project" value="InterPro"/>
</dbReference>
<evidence type="ECO:0000256" key="1">
    <source>
        <dbReference type="ARBA" id="ARBA00023157"/>
    </source>
</evidence>
<feature type="domain" description="SRCR" evidence="3">
    <location>
        <begin position="1"/>
        <end position="37"/>
    </location>
</feature>
<protein>
    <recommendedName>
        <fullName evidence="3">SRCR domain-containing protein</fullName>
    </recommendedName>
</protein>
<evidence type="ECO:0000313" key="4">
    <source>
        <dbReference type="EMBL" id="JAI06009.1"/>
    </source>
</evidence>
<evidence type="ECO:0000259" key="3">
    <source>
        <dbReference type="PROSITE" id="PS50287"/>
    </source>
</evidence>
<evidence type="ECO:0000256" key="2">
    <source>
        <dbReference type="PROSITE-ProRule" id="PRU00196"/>
    </source>
</evidence>
<sequence length="37" mass="4005">MNDVAVVCRQLGCGTALSAPRCSPVWPGDWRNLDGRC</sequence>
<dbReference type="InterPro" id="IPR036772">
    <property type="entry name" value="SRCR-like_dom_sf"/>
</dbReference>
<name>A0A0E9XWD8_ANGAN</name>
<reference evidence="4" key="2">
    <citation type="journal article" date="2015" name="Fish Shellfish Immunol.">
        <title>Early steps in the European eel (Anguilla anguilla)-Vibrio vulnificus interaction in the gills: Role of the RtxA13 toxin.</title>
        <authorList>
            <person name="Callol A."/>
            <person name="Pajuelo D."/>
            <person name="Ebbesson L."/>
            <person name="Teles M."/>
            <person name="MacKenzie S."/>
            <person name="Amaro C."/>
        </authorList>
    </citation>
    <scope>NUCLEOTIDE SEQUENCE</scope>
</reference>
<accession>A0A0E9XWD8</accession>
<organism evidence="4">
    <name type="scientific">Anguilla anguilla</name>
    <name type="common">European freshwater eel</name>
    <name type="synonym">Muraena anguilla</name>
    <dbReference type="NCBI Taxonomy" id="7936"/>
    <lineage>
        <taxon>Eukaryota</taxon>
        <taxon>Metazoa</taxon>
        <taxon>Chordata</taxon>
        <taxon>Craniata</taxon>
        <taxon>Vertebrata</taxon>
        <taxon>Euteleostomi</taxon>
        <taxon>Actinopterygii</taxon>
        <taxon>Neopterygii</taxon>
        <taxon>Teleostei</taxon>
        <taxon>Anguilliformes</taxon>
        <taxon>Anguillidae</taxon>
        <taxon>Anguilla</taxon>
    </lineage>
</organism>
<dbReference type="SUPFAM" id="SSF56487">
    <property type="entry name" value="SRCR-like"/>
    <property type="match status" value="1"/>
</dbReference>
<dbReference type="EMBL" id="GBXM01002569">
    <property type="protein sequence ID" value="JAI06009.1"/>
    <property type="molecule type" value="Transcribed_RNA"/>
</dbReference>
<comment type="caution">
    <text evidence="2">Lacks conserved residue(s) required for the propagation of feature annotation.</text>
</comment>
<dbReference type="InterPro" id="IPR001190">
    <property type="entry name" value="SRCR"/>
</dbReference>
<dbReference type="AlphaFoldDB" id="A0A0E9XWD8"/>